<evidence type="ECO:0000256" key="17">
    <source>
        <dbReference type="ARBA" id="ARBA00048623"/>
    </source>
</evidence>
<keyword evidence="13 19" id="KW-0472">Membrane</keyword>
<keyword evidence="11 19" id="KW-0460">Magnesium</keyword>
<dbReference type="Pfam" id="PF02654">
    <property type="entry name" value="CobS"/>
    <property type="match status" value="1"/>
</dbReference>
<evidence type="ECO:0000313" key="21">
    <source>
        <dbReference type="Proteomes" id="UP000180253"/>
    </source>
</evidence>
<evidence type="ECO:0000256" key="18">
    <source>
        <dbReference type="ARBA" id="ARBA00049504"/>
    </source>
</evidence>
<comment type="catalytic activity">
    <reaction evidence="17 19">
        <text>alpha-ribazole + adenosylcob(III)inamide-GDP = adenosylcob(III)alamin + GMP + H(+)</text>
        <dbReference type="Rhea" id="RHEA:16049"/>
        <dbReference type="ChEBI" id="CHEBI:10329"/>
        <dbReference type="ChEBI" id="CHEBI:15378"/>
        <dbReference type="ChEBI" id="CHEBI:18408"/>
        <dbReference type="ChEBI" id="CHEBI:58115"/>
        <dbReference type="ChEBI" id="CHEBI:60487"/>
        <dbReference type="EC" id="2.7.8.26"/>
    </reaction>
</comment>
<evidence type="ECO:0000256" key="19">
    <source>
        <dbReference type="HAMAP-Rule" id="MF_00719"/>
    </source>
</evidence>
<protein>
    <recommendedName>
        <fullName evidence="6 19">Adenosylcobinamide-GDP ribazoletransferase</fullName>
        <ecNumber evidence="5 19">2.7.8.26</ecNumber>
    </recommendedName>
    <alternativeName>
        <fullName evidence="16 19">Cobalamin synthase</fullName>
    </alternativeName>
    <alternativeName>
        <fullName evidence="15 19">Cobalamin-5'-phosphate synthase</fullName>
    </alternativeName>
</protein>
<dbReference type="PANTHER" id="PTHR34148:SF1">
    <property type="entry name" value="ADENOSYLCOBINAMIDE-GDP RIBAZOLETRANSFERASE"/>
    <property type="match status" value="1"/>
</dbReference>
<dbReference type="AlphaFoldDB" id="A0A1S1NDP2"/>
<evidence type="ECO:0000256" key="10">
    <source>
        <dbReference type="ARBA" id="ARBA00022692"/>
    </source>
</evidence>
<evidence type="ECO:0000256" key="4">
    <source>
        <dbReference type="ARBA" id="ARBA00010561"/>
    </source>
</evidence>
<name>A0A1S1NDP2_9GAMM</name>
<dbReference type="HAMAP" id="MF_00719">
    <property type="entry name" value="CobS"/>
    <property type="match status" value="1"/>
</dbReference>
<dbReference type="UniPathway" id="UPA00148">
    <property type="reaction ID" value="UER00238"/>
</dbReference>
<reference evidence="20 21" key="1">
    <citation type="submission" date="2016-10" db="EMBL/GenBank/DDBJ databases">
        <title>Pseudoalteromonas amylolytica sp. nov., isolated from the surface seawater.</title>
        <authorList>
            <person name="Wu Y.-H."/>
            <person name="Cheng H."/>
            <person name="Jin X.-B."/>
            <person name="Wang C.-S."/>
            <person name="Xu X.-W."/>
        </authorList>
    </citation>
    <scope>NUCLEOTIDE SEQUENCE [LARGE SCALE GENOMIC DNA]</scope>
    <source>
        <strain evidence="20 21">JCM 12483</strain>
    </source>
</reference>
<dbReference type="GO" id="GO:0051073">
    <property type="term" value="F:adenosylcobinamide-GDP ribazoletransferase activity"/>
    <property type="evidence" value="ECO:0007669"/>
    <property type="project" value="UniProtKB-UniRule"/>
</dbReference>
<feature type="transmembrane region" description="Helical" evidence="19">
    <location>
        <begin position="134"/>
        <end position="162"/>
    </location>
</feature>
<dbReference type="Proteomes" id="UP000180253">
    <property type="component" value="Unassembled WGS sequence"/>
</dbReference>
<evidence type="ECO:0000256" key="13">
    <source>
        <dbReference type="ARBA" id="ARBA00023136"/>
    </source>
</evidence>
<evidence type="ECO:0000256" key="12">
    <source>
        <dbReference type="ARBA" id="ARBA00022989"/>
    </source>
</evidence>
<dbReference type="STRING" id="327939.BIW53_00900"/>
<organism evidence="20 21">
    <name type="scientific">Pseudoalteromonas byunsanensis</name>
    <dbReference type="NCBI Taxonomy" id="327939"/>
    <lineage>
        <taxon>Bacteria</taxon>
        <taxon>Pseudomonadati</taxon>
        <taxon>Pseudomonadota</taxon>
        <taxon>Gammaproteobacteria</taxon>
        <taxon>Alteromonadales</taxon>
        <taxon>Pseudoalteromonadaceae</taxon>
        <taxon>Pseudoalteromonas</taxon>
    </lineage>
</organism>
<dbReference type="EC" id="2.7.8.26" evidence="5 19"/>
<evidence type="ECO:0000256" key="1">
    <source>
        <dbReference type="ARBA" id="ARBA00001946"/>
    </source>
</evidence>
<evidence type="ECO:0000256" key="15">
    <source>
        <dbReference type="ARBA" id="ARBA00032605"/>
    </source>
</evidence>
<comment type="catalytic activity">
    <reaction evidence="18 19">
        <text>alpha-ribazole 5'-phosphate + adenosylcob(III)inamide-GDP = adenosylcob(III)alamin 5'-phosphate + GMP + H(+)</text>
        <dbReference type="Rhea" id="RHEA:23560"/>
        <dbReference type="ChEBI" id="CHEBI:15378"/>
        <dbReference type="ChEBI" id="CHEBI:57918"/>
        <dbReference type="ChEBI" id="CHEBI:58115"/>
        <dbReference type="ChEBI" id="CHEBI:60487"/>
        <dbReference type="ChEBI" id="CHEBI:60493"/>
        <dbReference type="EC" id="2.7.8.26"/>
    </reaction>
</comment>
<dbReference type="GO" id="GO:0008818">
    <property type="term" value="F:cobalamin 5'-phosphate synthase activity"/>
    <property type="evidence" value="ECO:0007669"/>
    <property type="project" value="UniProtKB-UniRule"/>
</dbReference>
<dbReference type="GO" id="GO:0009236">
    <property type="term" value="P:cobalamin biosynthetic process"/>
    <property type="evidence" value="ECO:0007669"/>
    <property type="project" value="UniProtKB-UniRule"/>
</dbReference>
<feature type="transmembrane region" description="Helical" evidence="19">
    <location>
        <begin position="108"/>
        <end position="128"/>
    </location>
</feature>
<accession>A0A1S1NDP2</accession>
<dbReference type="EMBL" id="MNAN01000009">
    <property type="protein sequence ID" value="OHU97678.1"/>
    <property type="molecule type" value="Genomic_DNA"/>
</dbReference>
<sequence>MNKTAFLLAIVFLTRLPVSIKGEVDEALLNHASRYFALVGLLIGLALAFIYLILQSIFLVEIAVILTLATGILLTGAFHEDGFADVWDGFGGGWSVEQKLNIMKDSRLGTYGAASLCLLLLLKYQLLVGLAEHWYWVCIALICGHSLSRAMATSLIGLLPYVQQDTQSKVKPVVQSLSKNARESLYGCALAVLLVFWGIDFFSLWHSVVLIGCLVLLRRLCVSWFRWQLGGYTGDCLGAAQQLAEVVVYMVCLLVWR</sequence>
<keyword evidence="21" id="KW-1185">Reference proteome</keyword>
<evidence type="ECO:0000256" key="2">
    <source>
        <dbReference type="ARBA" id="ARBA00004651"/>
    </source>
</evidence>
<dbReference type="InterPro" id="IPR003805">
    <property type="entry name" value="CobS"/>
</dbReference>
<comment type="similarity">
    <text evidence="4 19">Belongs to the CobS family.</text>
</comment>
<keyword evidence="10 19" id="KW-0812">Transmembrane</keyword>
<evidence type="ECO:0000256" key="7">
    <source>
        <dbReference type="ARBA" id="ARBA00022475"/>
    </source>
</evidence>
<keyword evidence="7 19" id="KW-1003">Cell membrane</keyword>
<comment type="cofactor">
    <cofactor evidence="1 19">
        <name>Mg(2+)</name>
        <dbReference type="ChEBI" id="CHEBI:18420"/>
    </cofactor>
</comment>
<evidence type="ECO:0000256" key="8">
    <source>
        <dbReference type="ARBA" id="ARBA00022573"/>
    </source>
</evidence>
<gene>
    <name evidence="19" type="primary">cobS</name>
    <name evidence="20" type="ORF">BIW53_00900</name>
</gene>
<feature type="transmembrane region" description="Helical" evidence="19">
    <location>
        <begin position="205"/>
        <end position="225"/>
    </location>
</feature>
<comment type="function">
    <text evidence="14 19">Joins adenosylcobinamide-GDP and alpha-ribazole to generate adenosylcobalamin (Ado-cobalamin). Also synthesizes adenosylcobalamin 5'-phosphate from adenosylcobinamide-GDP and alpha-ribazole 5'-phosphate.</text>
</comment>
<dbReference type="NCBIfam" id="NF001277">
    <property type="entry name" value="PRK00235.1-3"/>
    <property type="match status" value="1"/>
</dbReference>
<proteinExistence type="inferred from homology"/>
<evidence type="ECO:0000256" key="16">
    <source>
        <dbReference type="ARBA" id="ARBA00032853"/>
    </source>
</evidence>
<evidence type="ECO:0000313" key="20">
    <source>
        <dbReference type="EMBL" id="OHU97678.1"/>
    </source>
</evidence>
<keyword evidence="8 19" id="KW-0169">Cobalamin biosynthesis</keyword>
<dbReference type="OrthoDB" id="9794626at2"/>
<dbReference type="GO" id="GO:0005886">
    <property type="term" value="C:plasma membrane"/>
    <property type="evidence" value="ECO:0007669"/>
    <property type="project" value="UniProtKB-SubCell"/>
</dbReference>
<feature type="transmembrane region" description="Helical" evidence="19">
    <location>
        <begin position="32"/>
        <end position="54"/>
    </location>
</feature>
<comment type="caution">
    <text evidence="20">The sequence shown here is derived from an EMBL/GenBank/DDBJ whole genome shotgun (WGS) entry which is preliminary data.</text>
</comment>
<evidence type="ECO:0000256" key="9">
    <source>
        <dbReference type="ARBA" id="ARBA00022679"/>
    </source>
</evidence>
<dbReference type="PANTHER" id="PTHR34148">
    <property type="entry name" value="ADENOSYLCOBINAMIDE-GDP RIBAZOLETRANSFERASE"/>
    <property type="match status" value="1"/>
</dbReference>
<evidence type="ECO:0000256" key="3">
    <source>
        <dbReference type="ARBA" id="ARBA00004663"/>
    </source>
</evidence>
<keyword evidence="12 19" id="KW-1133">Transmembrane helix</keyword>
<evidence type="ECO:0000256" key="11">
    <source>
        <dbReference type="ARBA" id="ARBA00022842"/>
    </source>
</evidence>
<evidence type="ECO:0000256" key="14">
    <source>
        <dbReference type="ARBA" id="ARBA00025228"/>
    </source>
</evidence>
<comment type="subcellular location">
    <subcellularLocation>
        <location evidence="2 19">Cell membrane</location>
        <topology evidence="2 19">Multi-pass membrane protein</topology>
    </subcellularLocation>
</comment>
<evidence type="ECO:0000256" key="6">
    <source>
        <dbReference type="ARBA" id="ARBA00015850"/>
    </source>
</evidence>
<dbReference type="RefSeq" id="WP_070989748.1">
    <property type="nucleotide sequence ID" value="NZ_CBCSHD010000002.1"/>
</dbReference>
<comment type="pathway">
    <text evidence="3 19">Cofactor biosynthesis; adenosylcobalamin biosynthesis; adenosylcobalamin from cob(II)yrinate a,c-diamide: step 7/7.</text>
</comment>
<keyword evidence="9 19" id="KW-0808">Transferase</keyword>
<evidence type="ECO:0000256" key="5">
    <source>
        <dbReference type="ARBA" id="ARBA00013200"/>
    </source>
</evidence>